<dbReference type="AlphaFoldDB" id="A0A3B3SDV2"/>
<dbReference type="GeneID" id="111844825"/>
<evidence type="ECO:0000256" key="5">
    <source>
        <dbReference type="ARBA" id="ARBA00023136"/>
    </source>
</evidence>
<keyword evidence="2 6" id="KW-0812">Transmembrane</keyword>
<dbReference type="Gene3D" id="1.20.5.2480">
    <property type="match status" value="1"/>
</dbReference>
<dbReference type="GeneTree" id="ENSGT00940000167260"/>
<dbReference type="GO" id="GO:0043005">
    <property type="term" value="C:neuron projection"/>
    <property type="evidence" value="ECO:0007669"/>
    <property type="project" value="TreeGrafter"/>
</dbReference>
<feature type="domain" description="Reticulon" evidence="7">
    <location>
        <begin position="5"/>
        <end position="205"/>
    </location>
</feature>
<dbReference type="CTD" id="569502"/>
<keyword evidence="5 6" id="KW-0472">Membrane</keyword>
<dbReference type="PANTHER" id="PTHR45799">
    <property type="entry name" value="RETICULON-LIKE PROTEIN"/>
    <property type="match status" value="1"/>
</dbReference>
<keyword evidence="4 6" id="KW-1133">Transmembrane helix</keyword>
<dbReference type="InterPro" id="IPR046964">
    <property type="entry name" value="RTN1-4"/>
</dbReference>
<reference evidence="8" key="2">
    <citation type="submission" date="2025-09" db="UniProtKB">
        <authorList>
            <consortium name="Ensembl"/>
        </authorList>
    </citation>
    <scope>IDENTIFICATION</scope>
</reference>
<accession>A0A3B3SDV2</accession>
<organism evidence="8 9">
    <name type="scientific">Paramormyrops kingsleyae</name>
    <dbReference type="NCBI Taxonomy" id="1676925"/>
    <lineage>
        <taxon>Eukaryota</taxon>
        <taxon>Metazoa</taxon>
        <taxon>Chordata</taxon>
        <taxon>Craniata</taxon>
        <taxon>Vertebrata</taxon>
        <taxon>Euteleostomi</taxon>
        <taxon>Actinopterygii</taxon>
        <taxon>Neopterygii</taxon>
        <taxon>Teleostei</taxon>
        <taxon>Osteoglossocephala</taxon>
        <taxon>Osteoglossomorpha</taxon>
        <taxon>Osteoglossiformes</taxon>
        <taxon>Mormyridae</taxon>
        <taxon>Paramormyrops</taxon>
    </lineage>
</organism>
<name>A0A3B3SDV2_9TELE</name>
<evidence type="ECO:0000256" key="3">
    <source>
        <dbReference type="ARBA" id="ARBA00022824"/>
    </source>
</evidence>
<dbReference type="GO" id="GO:0014069">
    <property type="term" value="C:postsynaptic density"/>
    <property type="evidence" value="ECO:0007669"/>
    <property type="project" value="TreeGrafter"/>
</dbReference>
<evidence type="ECO:0000256" key="1">
    <source>
        <dbReference type="ARBA" id="ARBA00004477"/>
    </source>
</evidence>
<evidence type="ECO:0000256" key="4">
    <source>
        <dbReference type="ARBA" id="ARBA00022989"/>
    </source>
</evidence>
<evidence type="ECO:0000259" key="7">
    <source>
        <dbReference type="PROSITE" id="PS50845"/>
    </source>
</evidence>
<dbReference type="GO" id="GO:0030182">
    <property type="term" value="P:neuron differentiation"/>
    <property type="evidence" value="ECO:0007669"/>
    <property type="project" value="TreeGrafter"/>
</dbReference>
<feature type="transmembrane region" description="Helical" evidence="6">
    <location>
        <begin position="20"/>
        <end position="46"/>
    </location>
</feature>
<sequence>MTDKVLDLIYWKDMERTGLLFTGLVVGLLSLFQLSIITVVSTLCLVTMCFTISVRIYYHVLHALQWGDGVHPFQWYLDYDISLTGEKADHYMRRTIVLSFSTFAEMKSLLLVANLVNSLKFLVLAYLLTYVGAIVNGLTIMIIGVIAVFSIPLFYRQRKAQIDNFLAAVKGHIYNVKDIFHRLCQGGSPGLDHDPTPGGAKPKIK</sequence>
<keyword evidence="9" id="KW-1185">Reference proteome</keyword>
<protein>
    <recommendedName>
        <fullName evidence="6">Reticulon</fullName>
    </recommendedName>
</protein>
<feature type="transmembrane region" description="Helical" evidence="6">
    <location>
        <begin position="134"/>
        <end position="155"/>
    </location>
</feature>
<comment type="subcellular location">
    <subcellularLocation>
        <location evidence="1 6">Endoplasmic reticulum membrane</location>
        <topology evidence="1 6">Multi-pass membrane protein</topology>
    </subcellularLocation>
</comment>
<evidence type="ECO:0000256" key="6">
    <source>
        <dbReference type="RuleBase" id="RU210713"/>
    </source>
</evidence>
<dbReference type="GO" id="GO:0007420">
    <property type="term" value="P:brain development"/>
    <property type="evidence" value="ECO:0007669"/>
    <property type="project" value="TreeGrafter"/>
</dbReference>
<evidence type="ECO:0000256" key="2">
    <source>
        <dbReference type="ARBA" id="ARBA00022692"/>
    </source>
</evidence>
<dbReference type="RefSeq" id="XP_072557528.1">
    <property type="nucleotide sequence ID" value="XM_072701427.1"/>
</dbReference>
<keyword evidence="3 6" id="KW-0256">Endoplasmic reticulum</keyword>
<evidence type="ECO:0000313" key="9">
    <source>
        <dbReference type="Proteomes" id="UP000261540"/>
    </source>
</evidence>
<dbReference type="Pfam" id="PF02453">
    <property type="entry name" value="Reticulon"/>
    <property type="match status" value="1"/>
</dbReference>
<dbReference type="GO" id="GO:0005789">
    <property type="term" value="C:endoplasmic reticulum membrane"/>
    <property type="evidence" value="ECO:0007669"/>
    <property type="project" value="UniProtKB-SubCell"/>
</dbReference>
<dbReference type="GO" id="GO:0071787">
    <property type="term" value="P:endoplasmic reticulum tubular network formation"/>
    <property type="evidence" value="ECO:0007669"/>
    <property type="project" value="TreeGrafter"/>
</dbReference>
<proteinExistence type="predicted"/>
<dbReference type="Ensembl" id="ENSPKIT00000009395.1">
    <property type="protein sequence ID" value="ENSPKIP00000028613.1"/>
    <property type="gene ID" value="ENSPKIG00000010174.1"/>
</dbReference>
<dbReference type="InterPro" id="IPR003388">
    <property type="entry name" value="Reticulon"/>
</dbReference>
<reference evidence="8" key="1">
    <citation type="submission" date="2025-08" db="UniProtKB">
        <authorList>
            <consortium name="Ensembl"/>
        </authorList>
    </citation>
    <scope>IDENTIFICATION</scope>
</reference>
<dbReference type="Proteomes" id="UP000261540">
    <property type="component" value="Unplaced"/>
</dbReference>
<dbReference type="PROSITE" id="PS50845">
    <property type="entry name" value="RETICULON"/>
    <property type="match status" value="1"/>
</dbReference>
<dbReference type="PANTHER" id="PTHR45799:SF7">
    <property type="entry name" value="RETICULON"/>
    <property type="match status" value="1"/>
</dbReference>
<evidence type="ECO:0000313" key="8">
    <source>
        <dbReference type="Ensembl" id="ENSPKIP00000028613.1"/>
    </source>
</evidence>